<dbReference type="Pfam" id="PF00132">
    <property type="entry name" value="Hexapep"/>
    <property type="match status" value="1"/>
</dbReference>
<name>A0A4Y8LBV9_9BACT</name>
<keyword evidence="2 5" id="KW-0808">Transferase</keyword>
<accession>A0A4Y8LBV9</accession>
<dbReference type="STRING" id="1121485.GCA_000426485_00814"/>
<dbReference type="EMBL" id="SOML01000001">
    <property type="protein sequence ID" value="TFD98550.1"/>
    <property type="molecule type" value="Genomic_DNA"/>
</dbReference>
<dbReference type="Gene3D" id="2.160.10.10">
    <property type="entry name" value="Hexapeptide repeat proteins"/>
    <property type="match status" value="1"/>
</dbReference>
<keyword evidence="4" id="KW-0012">Acyltransferase</keyword>
<organism evidence="5 6">
    <name type="scientific">Dysgonomonas capnocytophagoides</name>
    <dbReference type="NCBI Taxonomy" id="45254"/>
    <lineage>
        <taxon>Bacteria</taxon>
        <taxon>Pseudomonadati</taxon>
        <taxon>Bacteroidota</taxon>
        <taxon>Bacteroidia</taxon>
        <taxon>Bacteroidales</taxon>
        <taxon>Dysgonomonadaceae</taxon>
        <taxon>Dysgonomonas</taxon>
    </lineage>
</organism>
<sequence>MKYFIQRVIRKLVNKIYGQDSPVSCLFGSTDGDNLFYNKNICFNSSFHKDAKVYSKYTVLDSYIGRYTVVAQNATIRLSNIGKFCSIGANFVCGWGIHPTNGISTSSMFYSTQKLNGVTFSKTDKIKETLPIYIGNDVFIGMNVTVLDGVTIGDGAVVGAGSIVSKDIPPYAIAFGNPIRIHRYRFDDHIIKDLLQIKWWDWDTDKLKDVEESFFDIESFIAKAKKDL</sequence>
<evidence type="ECO:0000256" key="2">
    <source>
        <dbReference type="ARBA" id="ARBA00022679"/>
    </source>
</evidence>
<comment type="caution">
    <text evidence="5">The sequence shown here is derived from an EMBL/GenBank/DDBJ whole genome shotgun (WGS) entry which is preliminary data.</text>
</comment>
<dbReference type="InterPro" id="IPR001451">
    <property type="entry name" value="Hexapep"/>
</dbReference>
<dbReference type="GO" id="GO:0016746">
    <property type="term" value="F:acyltransferase activity"/>
    <property type="evidence" value="ECO:0007669"/>
    <property type="project" value="UniProtKB-KW"/>
</dbReference>
<reference evidence="5 6" key="1">
    <citation type="submission" date="2019-03" db="EMBL/GenBank/DDBJ databases">
        <title>San Antonio Military Medical Center submission to MRSN (WRAIR), pending publication.</title>
        <authorList>
            <person name="Blyth D.M."/>
            <person name="Mccarthy S.L."/>
            <person name="Schall S.E."/>
            <person name="Stam J.A."/>
            <person name="Ong A.C."/>
            <person name="Mcgann P.T."/>
        </authorList>
    </citation>
    <scope>NUCLEOTIDE SEQUENCE [LARGE SCALE GENOMIC DNA]</scope>
    <source>
        <strain evidence="5 6">MRSN571793</strain>
    </source>
</reference>
<gene>
    <name evidence="5" type="ORF">E2605_00265</name>
</gene>
<dbReference type="InterPro" id="IPR018357">
    <property type="entry name" value="Hexapep_transf_CS"/>
</dbReference>
<evidence type="ECO:0000313" key="5">
    <source>
        <dbReference type="EMBL" id="TFD98550.1"/>
    </source>
</evidence>
<dbReference type="AlphaFoldDB" id="A0A4Y8LBV9"/>
<dbReference type="SUPFAM" id="SSF51161">
    <property type="entry name" value="Trimeric LpxA-like enzymes"/>
    <property type="match status" value="1"/>
</dbReference>
<evidence type="ECO:0000256" key="1">
    <source>
        <dbReference type="ARBA" id="ARBA00007274"/>
    </source>
</evidence>
<dbReference type="RefSeq" id="WP_035330968.1">
    <property type="nucleotide sequence ID" value="NZ_JAWZLG010000034.1"/>
</dbReference>
<protein>
    <submittedName>
        <fullName evidence="5">CatB-related O-acetyltransferase</fullName>
    </submittedName>
</protein>
<keyword evidence="6" id="KW-1185">Reference proteome</keyword>
<dbReference type="OrthoDB" id="9812571at2"/>
<dbReference type="CDD" id="cd03349">
    <property type="entry name" value="LbH_XAT"/>
    <property type="match status" value="1"/>
</dbReference>
<comment type="similarity">
    <text evidence="1">Belongs to the transferase hexapeptide repeat family.</text>
</comment>
<evidence type="ECO:0000256" key="4">
    <source>
        <dbReference type="ARBA" id="ARBA00023315"/>
    </source>
</evidence>
<proteinExistence type="inferred from homology"/>
<dbReference type="Proteomes" id="UP000297861">
    <property type="component" value="Unassembled WGS sequence"/>
</dbReference>
<dbReference type="PROSITE" id="PS00101">
    <property type="entry name" value="HEXAPEP_TRANSFERASES"/>
    <property type="match status" value="1"/>
</dbReference>
<dbReference type="PANTHER" id="PTHR43300">
    <property type="entry name" value="ACETYLTRANSFERASE"/>
    <property type="match status" value="1"/>
</dbReference>
<dbReference type="InterPro" id="IPR050179">
    <property type="entry name" value="Trans_hexapeptide_repeat"/>
</dbReference>
<evidence type="ECO:0000256" key="3">
    <source>
        <dbReference type="ARBA" id="ARBA00022737"/>
    </source>
</evidence>
<keyword evidence="3" id="KW-0677">Repeat</keyword>
<dbReference type="InterPro" id="IPR011004">
    <property type="entry name" value="Trimer_LpxA-like_sf"/>
</dbReference>
<evidence type="ECO:0000313" key="6">
    <source>
        <dbReference type="Proteomes" id="UP000297861"/>
    </source>
</evidence>
<dbReference type="PANTHER" id="PTHR43300:SF11">
    <property type="entry name" value="ACETYLTRANSFERASE RV3034C-RELATED"/>
    <property type="match status" value="1"/>
</dbReference>